<dbReference type="InterPro" id="IPR036890">
    <property type="entry name" value="HATPase_C_sf"/>
</dbReference>
<dbReference type="SUPFAM" id="SSF47384">
    <property type="entry name" value="Homodimeric domain of signal transducing histidine kinase"/>
    <property type="match status" value="1"/>
</dbReference>
<evidence type="ECO:0000259" key="10">
    <source>
        <dbReference type="PROSITE" id="PS50112"/>
    </source>
</evidence>
<dbReference type="InterPro" id="IPR000014">
    <property type="entry name" value="PAS"/>
</dbReference>
<dbReference type="InterPro" id="IPR003594">
    <property type="entry name" value="HATPase_dom"/>
</dbReference>
<dbReference type="SUPFAM" id="SSF55874">
    <property type="entry name" value="ATPase domain of HSP90 chaperone/DNA topoisomerase II/histidine kinase"/>
    <property type="match status" value="1"/>
</dbReference>
<dbReference type="EC" id="2.7.13.3" evidence="3"/>
<dbReference type="Pfam" id="PF02518">
    <property type="entry name" value="HATPase_c"/>
    <property type="match status" value="1"/>
</dbReference>
<dbReference type="SMART" id="SM00388">
    <property type="entry name" value="HisKA"/>
    <property type="match status" value="1"/>
</dbReference>
<evidence type="ECO:0000256" key="5">
    <source>
        <dbReference type="ARBA" id="ARBA00022679"/>
    </source>
</evidence>
<evidence type="ECO:0000256" key="2">
    <source>
        <dbReference type="ARBA" id="ARBA00004236"/>
    </source>
</evidence>
<keyword evidence="6 11" id="KW-0418">Kinase</keyword>
<dbReference type="CDD" id="cd00130">
    <property type="entry name" value="PAS"/>
    <property type="match status" value="1"/>
</dbReference>
<dbReference type="InterPro" id="IPR035965">
    <property type="entry name" value="PAS-like_dom_sf"/>
</dbReference>
<evidence type="ECO:0000256" key="7">
    <source>
        <dbReference type="ARBA" id="ARBA00023012"/>
    </source>
</evidence>
<dbReference type="Gene3D" id="3.30.565.10">
    <property type="entry name" value="Histidine kinase-like ATPase, C-terminal domain"/>
    <property type="match status" value="1"/>
</dbReference>
<dbReference type="CDD" id="cd00082">
    <property type="entry name" value="HisKA"/>
    <property type="match status" value="1"/>
</dbReference>
<dbReference type="GO" id="GO:0016301">
    <property type="term" value="F:kinase activity"/>
    <property type="evidence" value="ECO:0007669"/>
    <property type="project" value="UniProtKB-KW"/>
</dbReference>
<evidence type="ECO:0000313" key="11">
    <source>
        <dbReference type="EMBL" id="MET4580636.1"/>
    </source>
</evidence>
<evidence type="ECO:0000259" key="9">
    <source>
        <dbReference type="PROSITE" id="PS50109"/>
    </source>
</evidence>
<dbReference type="PROSITE" id="PS50112">
    <property type="entry name" value="PAS"/>
    <property type="match status" value="1"/>
</dbReference>
<evidence type="ECO:0000256" key="8">
    <source>
        <dbReference type="SAM" id="Phobius"/>
    </source>
</evidence>
<feature type="transmembrane region" description="Helical" evidence="8">
    <location>
        <begin position="125"/>
        <end position="146"/>
    </location>
</feature>
<dbReference type="InterPro" id="IPR005467">
    <property type="entry name" value="His_kinase_dom"/>
</dbReference>
<evidence type="ECO:0000256" key="4">
    <source>
        <dbReference type="ARBA" id="ARBA00022553"/>
    </source>
</evidence>
<dbReference type="PANTHER" id="PTHR43711:SF1">
    <property type="entry name" value="HISTIDINE KINASE 1"/>
    <property type="match status" value="1"/>
</dbReference>
<organism evidence="11 12">
    <name type="scientific">Conyzicola nivalis</name>
    <dbReference type="NCBI Taxonomy" id="1477021"/>
    <lineage>
        <taxon>Bacteria</taxon>
        <taxon>Bacillati</taxon>
        <taxon>Actinomycetota</taxon>
        <taxon>Actinomycetes</taxon>
        <taxon>Micrococcales</taxon>
        <taxon>Microbacteriaceae</taxon>
        <taxon>Conyzicola</taxon>
    </lineage>
</organism>
<dbReference type="InterPro" id="IPR004358">
    <property type="entry name" value="Sig_transdc_His_kin-like_C"/>
</dbReference>
<dbReference type="PANTHER" id="PTHR43711">
    <property type="entry name" value="TWO-COMPONENT HISTIDINE KINASE"/>
    <property type="match status" value="1"/>
</dbReference>
<reference evidence="11 12" key="1">
    <citation type="submission" date="2024-06" db="EMBL/GenBank/DDBJ databases">
        <title>Sorghum-associated microbial communities from plants grown in Nebraska, USA.</title>
        <authorList>
            <person name="Schachtman D."/>
        </authorList>
    </citation>
    <scope>NUCLEOTIDE SEQUENCE [LARGE SCALE GENOMIC DNA]</scope>
    <source>
        <strain evidence="11 12">2857</strain>
    </source>
</reference>
<evidence type="ECO:0000313" key="12">
    <source>
        <dbReference type="Proteomes" id="UP001549257"/>
    </source>
</evidence>
<dbReference type="InterPro" id="IPR050736">
    <property type="entry name" value="Sensor_HK_Regulatory"/>
</dbReference>
<name>A0ABV2QHW6_9MICO</name>
<feature type="transmembrane region" description="Helical" evidence="8">
    <location>
        <begin position="23"/>
        <end position="42"/>
    </location>
</feature>
<feature type="domain" description="Histidine kinase" evidence="9">
    <location>
        <begin position="361"/>
        <end position="580"/>
    </location>
</feature>
<proteinExistence type="predicted"/>
<sequence length="587" mass="63066">MGRGVNFLTRLVDTIRVDSAQPFLKQAPFAIAFTGAVVIVMVSPGVDFTVWAAALLGMWGVLFATALSALFTYVPTLARLAILIPILDLLALGAFRAGTGGSISPFGSLLILPIIWIATQPGRKYIVIAGVGTAFALTDILGFGAPSTNGDLLRSIFAPTVFAIGAAIINEVSRQSRVQLDAVRRLAEEREVMLRGAEDYTQRLRENEAQLRAADKLTRSVLDAVTEQSVIGTDVTGRIDVWNPGAERMLGLTPAQTQGQRFVYEFHVEAELDDRSRELNYPPGETVLTPGFSALVESARLGTPEVRPWTYVRADGLQVTVEVAVTRRVNDAGDTAGYLFVATDITQALEVSRLKDEFVGLISHELRTPLSSILGYLELMRDDADEPLSDEQMMYLGIAERNAHRLLRLVGDLLFTAQVGANSFNIDESDVDVLPLVRASVESAKPTAAAQGVLIESQLDDQAAMVRGDATRIGQAIDNLLSNAIKFTPRGGNVTITVADDDKNIFVRLTDTGMGIPANELDQLFSRFFRASTATRAAVPGVGLGLTITKAIIDAHGGDLDVESEVGVGTTFIVRLPKLSVVAALSS</sequence>
<dbReference type="InterPro" id="IPR036097">
    <property type="entry name" value="HisK_dim/P_sf"/>
</dbReference>
<evidence type="ECO:0000256" key="1">
    <source>
        <dbReference type="ARBA" id="ARBA00000085"/>
    </source>
</evidence>
<dbReference type="PROSITE" id="PS50109">
    <property type="entry name" value="HIS_KIN"/>
    <property type="match status" value="1"/>
</dbReference>
<dbReference type="EMBL" id="JBEPSJ010000001">
    <property type="protein sequence ID" value="MET4580636.1"/>
    <property type="molecule type" value="Genomic_DNA"/>
</dbReference>
<comment type="subcellular location">
    <subcellularLocation>
        <location evidence="2">Cell membrane</location>
    </subcellularLocation>
</comment>
<keyword evidence="5" id="KW-0808">Transferase</keyword>
<accession>A0ABV2QHW6</accession>
<comment type="caution">
    <text evidence="11">The sequence shown here is derived from an EMBL/GenBank/DDBJ whole genome shotgun (WGS) entry which is preliminary data.</text>
</comment>
<dbReference type="Pfam" id="PF00512">
    <property type="entry name" value="HisKA"/>
    <property type="match status" value="1"/>
</dbReference>
<dbReference type="PRINTS" id="PR00344">
    <property type="entry name" value="BCTRLSENSOR"/>
</dbReference>
<dbReference type="Proteomes" id="UP001549257">
    <property type="component" value="Unassembled WGS sequence"/>
</dbReference>
<keyword evidence="8" id="KW-1133">Transmembrane helix</keyword>
<dbReference type="SMART" id="SM00387">
    <property type="entry name" value="HATPase_c"/>
    <property type="match status" value="1"/>
</dbReference>
<feature type="domain" description="PAS" evidence="10">
    <location>
        <begin position="214"/>
        <end position="266"/>
    </location>
</feature>
<evidence type="ECO:0000256" key="3">
    <source>
        <dbReference type="ARBA" id="ARBA00012438"/>
    </source>
</evidence>
<keyword evidence="8" id="KW-0472">Membrane</keyword>
<comment type="catalytic activity">
    <reaction evidence="1">
        <text>ATP + protein L-histidine = ADP + protein N-phospho-L-histidine.</text>
        <dbReference type="EC" id="2.7.13.3"/>
    </reaction>
</comment>
<keyword evidence="7" id="KW-0902">Two-component regulatory system</keyword>
<keyword evidence="4" id="KW-0597">Phosphoprotein</keyword>
<dbReference type="Gene3D" id="1.10.287.130">
    <property type="match status" value="1"/>
</dbReference>
<dbReference type="InterPro" id="IPR003661">
    <property type="entry name" value="HisK_dim/P_dom"/>
</dbReference>
<gene>
    <name evidence="11" type="ORF">ABIE21_000126</name>
</gene>
<dbReference type="Gene3D" id="3.30.450.20">
    <property type="entry name" value="PAS domain"/>
    <property type="match status" value="1"/>
</dbReference>
<protein>
    <recommendedName>
        <fullName evidence="3">histidine kinase</fullName>
        <ecNumber evidence="3">2.7.13.3</ecNumber>
    </recommendedName>
</protein>
<dbReference type="Pfam" id="PF13426">
    <property type="entry name" value="PAS_9"/>
    <property type="match status" value="1"/>
</dbReference>
<keyword evidence="8" id="KW-0812">Transmembrane</keyword>
<feature type="transmembrane region" description="Helical" evidence="8">
    <location>
        <begin position="48"/>
        <end position="70"/>
    </location>
</feature>
<keyword evidence="12" id="KW-1185">Reference proteome</keyword>
<dbReference type="SUPFAM" id="SSF55785">
    <property type="entry name" value="PYP-like sensor domain (PAS domain)"/>
    <property type="match status" value="1"/>
</dbReference>
<evidence type="ECO:0000256" key="6">
    <source>
        <dbReference type="ARBA" id="ARBA00022777"/>
    </source>
</evidence>
<dbReference type="CDD" id="cd00075">
    <property type="entry name" value="HATPase"/>
    <property type="match status" value="1"/>
</dbReference>
<feature type="transmembrane region" description="Helical" evidence="8">
    <location>
        <begin position="101"/>
        <end position="118"/>
    </location>
</feature>